<feature type="transmembrane region" description="Helical" evidence="6">
    <location>
        <begin position="356"/>
        <end position="375"/>
    </location>
</feature>
<feature type="transmembrane region" description="Helical" evidence="6">
    <location>
        <begin position="259"/>
        <end position="285"/>
    </location>
</feature>
<comment type="subcellular location">
    <subcellularLocation>
        <location evidence="1">Membrane</location>
        <topology evidence="1">Multi-pass membrane protein</topology>
    </subcellularLocation>
</comment>
<dbReference type="PANTHER" id="PTHR45649">
    <property type="entry name" value="AMINO-ACID PERMEASE BAT1"/>
    <property type="match status" value="1"/>
</dbReference>
<dbReference type="Proteomes" id="UP001500967">
    <property type="component" value="Unassembled WGS sequence"/>
</dbReference>
<evidence type="ECO:0000256" key="2">
    <source>
        <dbReference type="ARBA" id="ARBA00022448"/>
    </source>
</evidence>
<dbReference type="Gene3D" id="1.20.1740.10">
    <property type="entry name" value="Amino acid/polyamine transporter I"/>
    <property type="match status" value="1"/>
</dbReference>
<feature type="transmembrane region" description="Helical" evidence="6">
    <location>
        <begin position="381"/>
        <end position="408"/>
    </location>
</feature>
<protein>
    <submittedName>
        <fullName evidence="7">Amino acid permease</fullName>
    </submittedName>
</protein>
<feature type="transmembrane region" description="Helical" evidence="6">
    <location>
        <begin position="56"/>
        <end position="77"/>
    </location>
</feature>
<keyword evidence="4 6" id="KW-1133">Transmembrane helix</keyword>
<feature type="transmembrane region" description="Helical" evidence="6">
    <location>
        <begin position="177"/>
        <end position="200"/>
    </location>
</feature>
<evidence type="ECO:0000313" key="7">
    <source>
        <dbReference type="EMBL" id="GAA0253804.1"/>
    </source>
</evidence>
<feature type="transmembrane region" description="Helical" evidence="6">
    <location>
        <begin position="437"/>
        <end position="456"/>
    </location>
</feature>
<feature type="transmembrane region" description="Helical" evidence="6">
    <location>
        <begin position="471"/>
        <end position="491"/>
    </location>
</feature>
<evidence type="ECO:0000256" key="5">
    <source>
        <dbReference type="ARBA" id="ARBA00023136"/>
    </source>
</evidence>
<keyword evidence="5 6" id="KW-0472">Membrane</keyword>
<feature type="transmembrane region" description="Helical" evidence="6">
    <location>
        <begin position="98"/>
        <end position="129"/>
    </location>
</feature>
<keyword evidence="2" id="KW-0813">Transport</keyword>
<proteinExistence type="predicted"/>
<evidence type="ECO:0000313" key="8">
    <source>
        <dbReference type="Proteomes" id="UP001500967"/>
    </source>
</evidence>
<evidence type="ECO:0000256" key="4">
    <source>
        <dbReference type="ARBA" id="ARBA00022989"/>
    </source>
</evidence>
<dbReference type="RefSeq" id="WP_344650732.1">
    <property type="nucleotide sequence ID" value="NZ_BAAAGX010000016.1"/>
</dbReference>
<gene>
    <name evidence="7" type="ORF">GCM10009539_43740</name>
</gene>
<feature type="transmembrane region" description="Helical" evidence="6">
    <location>
        <begin position="149"/>
        <end position="170"/>
    </location>
</feature>
<feature type="transmembrane region" description="Helical" evidence="6">
    <location>
        <begin position="305"/>
        <end position="325"/>
    </location>
</feature>
<evidence type="ECO:0000256" key="3">
    <source>
        <dbReference type="ARBA" id="ARBA00022692"/>
    </source>
</evidence>
<dbReference type="Pfam" id="PF13520">
    <property type="entry name" value="AA_permease_2"/>
    <property type="match status" value="1"/>
</dbReference>
<organism evidence="7 8">
    <name type="scientific">Cryptosporangium japonicum</name>
    <dbReference type="NCBI Taxonomy" id="80872"/>
    <lineage>
        <taxon>Bacteria</taxon>
        <taxon>Bacillati</taxon>
        <taxon>Actinomycetota</taxon>
        <taxon>Actinomycetes</taxon>
        <taxon>Cryptosporangiales</taxon>
        <taxon>Cryptosporangiaceae</taxon>
        <taxon>Cryptosporangium</taxon>
    </lineage>
</organism>
<dbReference type="PANTHER" id="PTHR45649:SF26">
    <property type="entry name" value="OS04G0435100 PROTEIN"/>
    <property type="match status" value="1"/>
</dbReference>
<name>A0ABN0UKS7_9ACTN</name>
<evidence type="ECO:0000256" key="1">
    <source>
        <dbReference type="ARBA" id="ARBA00004141"/>
    </source>
</evidence>
<keyword evidence="8" id="KW-1185">Reference proteome</keyword>
<evidence type="ECO:0000256" key="6">
    <source>
        <dbReference type="SAM" id="Phobius"/>
    </source>
</evidence>
<dbReference type="EMBL" id="BAAAGX010000016">
    <property type="protein sequence ID" value="GAA0253804.1"/>
    <property type="molecule type" value="Genomic_DNA"/>
</dbReference>
<sequence>MSTAAPERSPIGYKQELHRGVGTFASFAAGFSFVSILTTVFQLFGLGFLLGGASFFWAWPVVFVGQLFVALCFAELAGRWPVSGAIFQWSSRLAGTSWGWFTGWIMIVGQILTVAVAAIAAQAVLPAIWSGFQLVGGSGADPSILSPTGAKNAVVLGIALLVVTTLVNILGIRQMAAATSFGVAIEIVGVVVLIGVLFALSERGPGVVLHHTGWEGSGNYFFAWLASALMAAYVMVGFDSAGELAEETHSPRKTTPKTIIRALTTSGLGGGLLILGALMAAPSLTDGNLSSLGLSWVITERLGDVFGRLLLCCVAVAVFACTLAVQTSGARMTYSMAREGALPFAKALGTVSPRTGTPVVTSIVVGAGAALALAVNVNSTTIFTALSSICIAMLYVAYLGVTLPLLVVRIKHRDTDHFPAGHDEDGKPLFTMGRFGIAVNALAVVYQVIMIVNLMWPRPEIYDLSTNGNWVLQYSAVLFVGAVVAVGAVYFGGKRLHGRIDLVHIPHTHVAVDEA</sequence>
<reference evidence="7 8" key="1">
    <citation type="journal article" date="2019" name="Int. J. Syst. Evol. Microbiol.">
        <title>The Global Catalogue of Microorganisms (GCM) 10K type strain sequencing project: providing services to taxonomists for standard genome sequencing and annotation.</title>
        <authorList>
            <consortium name="The Broad Institute Genomics Platform"/>
            <consortium name="The Broad Institute Genome Sequencing Center for Infectious Disease"/>
            <person name="Wu L."/>
            <person name="Ma J."/>
        </authorList>
    </citation>
    <scope>NUCLEOTIDE SEQUENCE [LARGE SCALE GENOMIC DNA]</scope>
    <source>
        <strain evidence="7 8">JCM 10425</strain>
    </source>
</reference>
<dbReference type="InterPro" id="IPR002293">
    <property type="entry name" value="AA/rel_permease1"/>
</dbReference>
<keyword evidence="3 6" id="KW-0812">Transmembrane</keyword>
<accession>A0ABN0UKS7</accession>
<dbReference type="PIRSF" id="PIRSF006060">
    <property type="entry name" value="AA_transporter"/>
    <property type="match status" value="1"/>
</dbReference>
<feature type="transmembrane region" description="Helical" evidence="6">
    <location>
        <begin position="220"/>
        <end position="238"/>
    </location>
</feature>
<comment type="caution">
    <text evidence="7">The sequence shown here is derived from an EMBL/GenBank/DDBJ whole genome shotgun (WGS) entry which is preliminary data.</text>
</comment>
<feature type="transmembrane region" description="Helical" evidence="6">
    <location>
        <begin position="21"/>
        <end position="44"/>
    </location>
</feature>